<evidence type="ECO:0000256" key="4">
    <source>
        <dbReference type="ARBA" id="ARBA00022694"/>
    </source>
</evidence>
<evidence type="ECO:0008006" key="14">
    <source>
        <dbReference type="Google" id="ProtNLM"/>
    </source>
</evidence>
<dbReference type="PANTHER" id="PTHR47788">
    <property type="entry name" value="POLYA POLYMERASE"/>
    <property type="match status" value="1"/>
</dbReference>
<keyword evidence="2" id="KW-0820">tRNA-binding</keyword>
<organism evidence="13">
    <name type="scientific">marine sediment metagenome</name>
    <dbReference type="NCBI Taxonomy" id="412755"/>
    <lineage>
        <taxon>unclassified sequences</taxon>
        <taxon>metagenomes</taxon>
        <taxon>ecological metagenomes</taxon>
    </lineage>
</organism>
<proteinExistence type="predicted"/>
<keyword evidence="5" id="KW-0548">Nucleotidyltransferase</keyword>
<evidence type="ECO:0000259" key="12">
    <source>
        <dbReference type="Pfam" id="PF13735"/>
    </source>
</evidence>
<evidence type="ECO:0000313" key="13">
    <source>
        <dbReference type="EMBL" id="GAF72523.1"/>
    </source>
</evidence>
<comment type="cofactor">
    <cofactor evidence="1">
        <name>Mg(2+)</name>
        <dbReference type="ChEBI" id="CHEBI:18420"/>
    </cofactor>
</comment>
<dbReference type="CDD" id="cd05398">
    <property type="entry name" value="NT_ClassII-CCAase"/>
    <property type="match status" value="1"/>
</dbReference>
<keyword evidence="8" id="KW-0460">Magnesium</keyword>
<feature type="domain" description="Poly A polymerase head" evidence="10">
    <location>
        <begin position="35"/>
        <end position="161"/>
    </location>
</feature>
<evidence type="ECO:0000256" key="7">
    <source>
        <dbReference type="ARBA" id="ARBA00022741"/>
    </source>
</evidence>
<comment type="caution">
    <text evidence="13">The sequence shown here is derived from an EMBL/GenBank/DDBJ whole genome shotgun (WGS) entry which is preliminary data.</text>
</comment>
<dbReference type="InterPro" id="IPR032828">
    <property type="entry name" value="PolyA_RNA-bd"/>
</dbReference>
<dbReference type="Pfam" id="PF12627">
    <property type="entry name" value="PolyA_pol_RNAbd"/>
    <property type="match status" value="1"/>
</dbReference>
<dbReference type="InterPro" id="IPR002646">
    <property type="entry name" value="PolA_pol_head_dom"/>
</dbReference>
<evidence type="ECO:0000256" key="1">
    <source>
        <dbReference type="ARBA" id="ARBA00001946"/>
    </source>
</evidence>
<evidence type="ECO:0000256" key="3">
    <source>
        <dbReference type="ARBA" id="ARBA00022679"/>
    </source>
</evidence>
<keyword evidence="4" id="KW-0819">tRNA processing</keyword>
<dbReference type="GO" id="GO:0008033">
    <property type="term" value="P:tRNA processing"/>
    <property type="evidence" value="ECO:0007669"/>
    <property type="project" value="UniProtKB-KW"/>
</dbReference>
<evidence type="ECO:0000256" key="6">
    <source>
        <dbReference type="ARBA" id="ARBA00022723"/>
    </source>
</evidence>
<dbReference type="EMBL" id="BARS01004068">
    <property type="protein sequence ID" value="GAF72523.1"/>
    <property type="molecule type" value="Genomic_DNA"/>
</dbReference>
<dbReference type="Pfam" id="PF01743">
    <property type="entry name" value="PolyA_pol"/>
    <property type="match status" value="1"/>
</dbReference>
<keyword evidence="6" id="KW-0479">Metal-binding</keyword>
<reference evidence="13" key="1">
    <citation type="journal article" date="2014" name="Front. Microbiol.">
        <title>High frequency of phylogenetically diverse reductive dehalogenase-homologous genes in deep subseafloor sedimentary metagenomes.</title>
        <authorList>
            <person name="Kawai M."/>
            <person name="Futagami T."/>
            <person name="Toyoda A."/>
            <person name="Takaki Y."/>
            <person name="Nishi S."/>
            <person name="Hori S."/>
            <person name="Arai W."/>
            <person name="Tsubouchi T."/>
            <person name="Morono Y."/>
            <person name="Uchiyama I."/>
            <person name="Ito T."/>
            <person name="Fujiyama A."/>
            <person name="Inagaki F."/>
            <person name="Takami H."/>
        </authorList>
    </citation>
    <scope>NUCLEOTIDE SEQUENCE</scope>
    <source>
        <strain evidence="13">Expedition CK06-06</strain>
    </source>
</reference>
<protein>
    <recommendedName>
        <fullName evidence="14">Poly A polymerase head domain-containing protein</fullName>
    </recommendedName>
</protein>
<evidence type="ECO:0000259" key="11">
    <source>
        <dbReference type="Pfam" id="PF12627"/>
    </source>
</evidence>
<evidence type="ECO:0000256" key="8">
    <source>
        <dbReference type="ARBA" id="ARBA00022842"/>
    </source>
</evidence>
<dbReference type="InterPro" id="IPR052390">
    <property type="entry name" value="tRNA_nt/polyA_polymerase"/>
</dbReference>
<dbReference type="Pfam" id="PF13735">
    <property type="entry name" value="tRNA_NucTran2_2"/>
    <property type="match status" value="1"/>
</dbReference>
<dbReference type="InterPro" id="IPR032810">
    <property type="entry name" value="CCA-adding_enz_C"/>
</dbReference>
<dbReference type="InterPro" id="IPR043519">
    <property type="entry name" value="NT_sf"/>
</dbReference>
<dbReference type="SUPFAM" id="SSF81301">
    <property type="entry name" value="Nucleotidyltransferase"/>
    <property type="match status" value="1"/>
</dbReference>
<dbReference type="GO" id="GO:0016779">
    <property type="term" value="F:nucleotidyltransferase activity"/>
    <property type="evidence" value="ECO:0007669"/>
    <property type="project" value="UniProtKB-KW"/>
</dbReference>
<name>X0RUR4_9ZZZZ</name>
<keyword evidence="9" id="KW-0694">RNA-binding</keyword>
<dbReference type="GO" id="GO:0000049">
    <property type="term" value="F:tRNA binding"/>
    <property type="evidence" value="ECO:0007669"/>
    <property type="project" value="UniProtKB-KW"/>
</dbReference>
<dbReference type="AlphaFoldDB" id="X0RUR4"/>
<evidence type="ECO:0000259" key="10">
    <source>
        <dbReference type="Pfam" id="PF01743"/>
    </source>
</evidence>
<feature type="domain" description="tRNA nucleotidyltransferase/poly(A) polymerase RNA and SrmB- binding" evidence="11">
    <location>
        <begin position="186"/>
        <end position="245"/>
    </location>
</feature>
<dbReference type="SUPFAM" id="SSF81891">
    <property type="entry name" value="Poly A polymerase C-terminal region-like"/>
    <property type="match status" value="1"/>
</dbReference>
<dbReference type="PANTHER" id="PTHR47788:SF1">
    <property type="entry name" value="A-ADDING TRNA NUCLEOTIDYLTRANSFERASE"/>
    <property type="match status" value="1"/>
</dbReference>
<evidence type="ECO:0000256" key="5">
    <source>
        <dbReference type="ARBA" id="ARBA00022695"/>
    </source>
</evidence>
<accession>X0RUR4</accession>
<feature type="domain" description="CCA-adding enzyme C-terminal" evidence="12">
    <location>
        <begin position="274"/>
        <end position="403"/>
    </location>
</feature>
<dbReference type="GO" id="GO:0000166">
    <property type="term" value="F:nucleotide binding"/>
    <property type="evidence" value="ECO:0007669"/>
    <property type="project" value="UniProtKB-KW"/>
</dbReference>
<dbReference type="Gene3D" id="1.10.3090.10">
    <property type="entry name" value="cca-adding enzyme, domain 2"/>
    <property type="match status" value="1"/>
</dbReference>
<evidence type="ECO:0000256" key="9">
    <source>
        <dbReference type="ARBA" id="ARBA00022884"/>
    </source>
</evidence>
<gene>
    <name evidence="13" type="ORF">S01H1_07927</name>
</gene>
<keyword evidence="3" id="KW-0808">Transferase</keyword>
<keyword evidence="7" id="KW-0547">Nucleotide-binding</keyword>
<dbReference type="GO" id="GO:0046872">
    <property type="term" value="F:metal ion binding"/>
    <property type="evidence" value="ECO:0007669"/>
    <property type="project" value="UniProtKB-KW"/>
</dbReference>
<sequence length="415" mass="47156">MSQNLSSQLEEYLPQQILKLVRDAGEKASELGQKVYLVGGAVRDLFLGRANFDFDLVVEGDAIRLAQELAKHSRAKLTVHPRFGTAKLSYSNFSLDLATARRETYSQPGALPTVQPGSLTDDLCRRDFSINAMAVCLAPQRFGELVDLYNGKDDLDNQLIRILHPNSFIDDATRILRGLRYEQRLGFRLEPKSAELLRRDAAMLDTISGDRIRHELELILKEDHPERVLRRADELGVMNKLHPSLKGNGWLSEKFDQARRLLKRTSPSPLYLCLLIYNLTNKENEQFLSRLNFPKRLALAMRHTLQLKTQLHSLANPQLKPSDIYRSLHGYTPHAIQANALASESPAVSRHLQLYLTKLRYVKPLLNGGDLQRMGFPSGPQLGKLLDALHEARLNGEVRTREEEEKLVVTWRQTS</sequence>
<evidence type="ECO:0000256" key="2">
    <source>
        <dbReference type="ARBA" id="ARBA00022555"/>
    </source>
</evidence>
<dbReference type="Gene3D" id="3.30.460.10">
    <property type="entry name" value="Beta Polymerase, domain 2"/>
    <property type="match status" value="1"/>
</dbReference>